<keyword evidence="4" id="KW-1017">Isopeptide bond</keyword>
<evidence type="ECO:0000256" key="9">
    <source>
        <dbReference type="ARBA" id="ARBA00063372"/>
    </source>
</evidence>
<evidence type="ECO:0000256" key="8">
    <source>
        <dbReference type="ARBA" id="ARBA00061050"/>
    </source>
</evidence>
<dbReference type="InterPro" id="IPR000569">
    <property type="entry name" value="HECT_dom"/>
</dbReference>
<evidence type="ECO:0000256" key="7">
    <source>
        <dbReference type="ARBA" id="ARBA00022843"/>
    </source>
</evidence>
<dbReference type="Gene3D" id="3.90.1750.10">
    <property type="entry name" value="Hect, E3 ligase catalytic domains"/>
    <property type="match status" value="1"/>
</dbReference>
<dbReference type="EC" id="2.3.2.26" evidence="3"/>
<evidence type="ECO:0000256" key="10">
    <source>
        <dbReference type="ARBA" id="ARBA00067506"/>
    </source>
</evidence>
<dbReference type="EMBL" id="GDHC01006034">
    <property type="protein sequence ID" value="JAQ12595.1"/>
    <property type="molecule type" value="Transcribed_RNA"/>
</dbReference>
<dbReference type="SMART" id="SM00015">
    <property type="entry name" value="IQ"/>
    <property type="match status" value="1"/>
</dbReference>
<evidence type="ECO:0000256" key="3">
    <source>
        <dbReference type="ARBA" id="ARBA00012485"/>
    </source>
</evidence>
<sequence>MYSFEGNYRRKPQQNLAGASRQPDKNELLMRAHLERQKRQNDRKRIESAIKIQAYVRGFLTRCSLKRVRREQFDEKVAELHGRSSSNGSYEADDIFQVLNRIPYICEPSLDTARVTAANLIVRSNMRTIVDSIKSGYHTLHPLRILLYYNLKTIAETRVEDQTTIEAVDTIKSFTKTDKIVQGSGCDAETAKTVVEGVFSYLVQKGYFEVIMKLISLPENNDYYLRRTYGLESVPHLMNLVVSCSTRNLRVTWLHSFCTVVATLPDIYPALKAHVVGDAQWKEVQFEDLIEALQRLPPSCYNLTILYFILSIDGRQVEAHCRRANDYFMLIFNLTSFLIEAICEETQEAAYDEEDMEVLQEENPIRTMLITECKELIFKANRADDWAQILDRILQGADTAALKSFTACLLNIWLCSDKSHQQLTLCVHLTYNKEYIRALWQLMNTLRRESAFSEPISLVSILSRGLPLTVMETKELIPLVTMFSYILNFNLSSLTDEEFHSEDDYTVNPKPFRLSELIAVSKTMKNLAVGIIVVAYPDLHTHRHDQCLYCNIPTDNKNYNYLFWTKLHDEVVSMVVHLRDRDLRFPFTKDGHWYSSFVSNVSNTVPVYKGLSDSPIKPFRCAFDNNLYDRNHPQMKSMLTTHECRILRLLSSIPFIVPFMKRVEILQNSTDMLKLEYQNPDATFLVIPNTHYRIRRNYIYEDAFDKLSIDNVPELKRTLRIQLVNAAGLEEAGVDGGGVSREFLAEFMKTAFDPNRGFFVCNNNNELYPNPNVSVICPDYDVHYEFIGRMLGKAIYENILVDVPLAEFFLSKLVGKNFDQCLNSLASIDPDLYRNITKLRQYKGDFSELGLDFTISVNEYGKRKVIPLKDNGSEISVTRDNVNEYIALVAGYKLHVEVEKQCKSFIRGLSMVVPVEWLEMFTAKELQVLISGKDIPIDVEDLKNNTVYTGGYGLEDPTIIAFWNVVTSFSDEERSQLIKFVTSHSRPPLLGFKELHPKFCIQKAAGNDRLPTASTCMNLLKLSTFENEEVLREKLIYAIQAGTGFELS</sequence>
<feature type="active site" description="Glycyl thioester intermediate" evidence="13">
    <location>
        <position position="1016"/>
    </location>
</feature>
<feature type="domain" description="HECT" evidence="15">
    <location>
        <begin position="711"/>
        <end position="1048"/>
    </location>
</feature>
<evidence type="ECO:0000259" key="15">
    <source>
        <dbReference type="PROSITE" id="PS50237"/>
    </source>
</evidence>
<comment type="pathway">
    <text evidence="2">Protein modification; protein ubiquitination.</text>
</comment>
<comment type="catalytic activity">
    <reaction evidence="1">
        <text>S-ubiquitinyl-[E2 ubiquitin-conjugating enzyme]-L-cysteine + [acceptor protein]-L-lysine = [E2 ubiquitin-conjugating enzyme]-L-cysteine + N(6)-ubiquitinyl-[acceptor protein]-L-lysine.</text>
        <dbReference type="EC" id="2.3.2.26"/>
    </reaction>
</comment>
<dbReference type="Gene3D" id="3.30.2160.10">
    <property type="entry name" value="Hect, E3 ligase catalytic domain"/>
    <property type="match status" value="1"/>
</dbReference>
<dbReference type="PROSITE" id="PS50237">
    <property type="entry name" value="HECT"/>
    <property type="match status" value="1"/>
</dbReference>
<evidence type="ECO:0000256" key="11">
    <source>
        <dbReference type="ARBA" id="ARBA00077269"/>
    </source>
</evidence>
<dbReference type="PANTHER" id="PTHR45700">
    <property type="entry name" value="UBIQUITIN-PROTEIN LIGASE E3C"/>
    <property type="match status" value="1"/>
</dbReference>
<dbReference type="PANTHER" id="PTHR45700:SF2">
    <property type="entry name" value="UBIQUITIN-PROTEIN LIGASE E3C"/>
    <property type="match status" value="1"/>
</dbReference>
<dbReference type="Pfam" id="PF00612">
    <property type="entry name" value="IQ"/>
    <property type="match status" value="1"/>
</dbReference>
<evidence type="ECO:0000256" key="14">
    <source>
        <dbReference type="SAM" id="MobiDB-lite"/>
    </source>
</evidence>
<evidence type="ECO:0000256" key="1">
    <source>
        <dbReference type="ARBA" id="ARBA00000885"/>
    </source>
</evidence>
<gene>
    <name evidence="16" type="primary">UBE3C</name>
    <name evidence="16" type="ORF">g.86713</name>
</gene>
<evidence type="ECO:0000256" key="13">
    <source>
        <dbReference type="PROSITE-ProRule" id="PRU00104"/>
    </source>
</evidence>
<dbReference type="CDD" id="cd00078">
    <property type="entry name" value="HECTc"/>
    <property type="match status" value="1"/>
</dbReference>
<dbReference type="SUPFAM" id="SSF56204">
    <property type="entry name" value="Hect, E3 ligase catalytic domain"/>
    <property type="match status" value="1"/>
</dbReference>
<dbReference type="InterPro" id="IPR044611">
    <property type="entry name" value="E3A/B/C-like"/>
</dbReference>
<evidence type="ECO:0000256" key="12">
    <source>
        <dbReference type="ARBA" id="ARBA00081642"/>
    </source>
</evidence>
<dbReference type="GO" id="GO:0000209">
    <property type="term" value="P:protein polyubiquitination"/>
    <property type="evidence" value="ECO:0007669"/>
    <property type="project" value="InterPro"/>
</dbReference>
<keyword evidence="6 13" id="KW-0833">Ubl conjugation pathway</keyword>
<evidence type="ECO:0000256" key="5">
    <source>
        <dbReference type="ARBA" id="ARBA00022679"/>
    </source>
</evidence>
<comment type="subunit">
    <text evidence="9">Interacts with 26S proteasomes. Interacts (via the HECT domain) with UBE2D1 and, less efficiently, with UBE2L3.</text>
</comment>
<dbReference type="Gene3D" id="3.30.2410.10">
    <property type="entry name" value="Hect, E3 ligase catalytic domain"/>
    <property type="match status" value="1"/>
</dbReference>
<dbReference type="InterPro" id="IPR035983">
    <property type="entry name" value="Hect_E3_ubiquitin_ligase"/>
</dbReference>
<evidence type="ECO:0000256" key="4">
    <source>
        <dbReference type="ARBA" id="ARBA00022499"/>
    </source>
</evidence>
<dbReference type="GO" id="GO:0016874">
    <property type="term" value="F:ligase activity"/>
    <property type="evidence" value="ECO:0007669"/>
    <property type="project" value="UniProtKB-KW"/>
</dbReference>
<name>A0A146M066_LYGHE</name>
<dbReference type="PROSITE" id="PS50096">
    <property type="entry name" value="IQ"/>
    <property type="match status" value="1"/>
</dbReference>
<keyword evidence="16" id="KW-0436">Ligase</keyword>
<dbReference type="FunFam" id="3.90.1750.10:FF:000014">
    <property type="entry name" value="Putative Ubiquitin-protein ligase E3C"/>
    <property type="match status" value="1"/>
</dbReference>
<protein>
    <recommendedName>
        <fullName evidence="10">Ubiquitin-protein ligase E3C</fullName>
        <ecNumber evidence="3">2.3.2.26</ecNumber>
    </recommendedName>
    <alternativeName>
        <fullName evidence="11">HECT-type ubiquitin transferase E3C</fullName>
    </alternativeName>
    <alternativeName>
        <fullName evidence="12">RTA-associated ubiquitin ligase</fullName>
    </alternativeName>
</protein>
<proteinExistence type="inferred from homology"/>
<dbReference type="InterPro" id="IPR000048">
    <property type="entry name" value="IQ_motif_EF-hand-BS"/>
</dbReference>
<dbReference type="FunFam" id="3.30.2160.10:FF:000002">
    <property type="entry name" value="Putative Ubiquitin-protein ligase E3C"/>
    <property type="match status" value="1"/>
</dbReference>
<organism evidence="16">
    <name type="scientific">Lygus hesperus</name>
    <name type="common">Western plant bug</name>
    <dbReference type="NCBI Taxonomy" id="30085"/>
    <lineage>
        <taxon>Eukaryota</taxon>
        <taxon>Metazoa</taxon>
        <taxon>Ecdysozoa</taxon>
        <taxon>Arthropoda</taxon>
        <taxon>Hexapoda</taxon>
        <taxon>Insecta</taxon>
        <taxon>Pterygota</taxon>
        <taxon>Neoptera</taxon>
        <taxon>Paraneoptera</taxon>
        <taxon>Hemiptera</taxon>
        <taxon>Heteroptera</taxon>
        <taxon>Panheteroptera</taxon>
        <taxon>Cimicomorpha</taxon>
        <taxon>Miridae</taxon>
        <taxon>Mirini</taxon>
        <taxon>Lygus</taxon>
    </lineage>
</organism>
<dbReference type="GO" id="GO:0009966">
    <property type="term" value="P:regulation of signal transduction"/>
    <property type="evidence" value="ECO:0007669"/>
    <property type="project" value="UniProtKB-ARBA"/>
</dbReference>
<keyword evidence="5" id="KW-0808">Transferase</keyword>
<dbReference type="FunFam" id="3.30.2410.10:FF:000011">
    <property type="entry name" value="Putative Ubiquitin-protein ligase E3C"/>
    <property type="match status" value="1"/>
</dbReference>
<evidence type="ECO:0000256" key="6">
    <source>
        <dbReference type="ARBA" id="ARBA00022786"/>
    </source>
</evidence>
<dbReference type="GO" id="GO:0061630">
    <property type="term" value="F:ubiquitin protein ligase activity"/>
    <property type="evidence" value="ECO:0007669"/>
    <property type="project" value="UniProtKB-EC"/>
</dbReference>
<accession>A0A146M066</accession>
<dbReference type="AlphaFoldDB" id="A0A146M066"/>
<dbReference type="GO" id="GO:0006511">
    <property type="term" value="P:ubiquitin-dependent protein catabolic process"/>
    <property type="evidence" value="ECO:0007669"/>
    <property type="project" value="TreeGrafter"/>
</dbReference>
<evidence type="ECO:0000256" key="2">
    <source>
        <dbReference type="ARBA" id="ARBA00004906"/>
    </source>
</evidence>
<dbReference type="Gene3D" id="1.20.5.190">
    <property type="match status" value="1"/>
</dbReference>
<dbReference type="SMART" id="SM00119">
    <property type="entry name" value="HECTc"/>
    <property type="match status" value="1"/>
</dbReference>
<evidence type="ECO:0000313" key="16">
    <source>
        <dbReference type="EMBL" id="JAQ12595.1"/>
    </source>
</evidence>
<keyword evidence="7" id="KW-0832">Ubl conjugation</keyword>
<reference evidence="16" key="1">
    <citation type="journal article" date="2016" name="Gigascience">
        <title>De novo construction of an expanded transcriptome assembly for the western tarnished plant bug, Lygus hesperus.</title>
        <authorList>
            <person name="Tassone E.E."/>
            <person name="Geib S.M."/>
            <person name="Hall B."/>
            <person name="Fabrick J.A."/>
            <person name="Brent C.S."/>
            <person name="Hull J.J."/>
        </authorList>
    </citation>
    <scope>NUCLEOTIDE SEQUENCE</scope>
</reference>
<feature type="region of interest" description="Disordered" evidence="14">
    <location>
        <begin position="1"/>
        <end position="25"/>
    </location>
</feature>
<comment type="similarity">
    <text evidence="8">Belongs to the UBE3C family.</text>
</comment>
<dbReference type="Pfam" id="PF00632">
    <property type="entry name" value="HECT"/>
    <property type="match status" value="1"/>
</dbReference>